<dbReference type="RefSeq" id="WP_208253948.1">
    <property type="nucleotide sequence ID" value="NZ_JAGEOJ010000002.1"/>
</dbReference>
<proteinExistence type="predicted"/>
<reference evidence="1" key="1">
    <citation type="submission" date="2021-03" db="EMBL/GenBank/DDBJ databases">
        <authorList>
            <person name="Kanchanasin P."/>
            <person name="Saeng-In P."/>
            <person name="Phongsopitanun W."/>
            <person name="Yuki M."/>
            <person name="Kudo T."/>
            <person name="Ohkuma M."/>
            <person name="Tanasupawat S."/>
        </authorList>
    </citation>
    <scope>NUCLEOTIDE SEQUENCE</scope>
    <source>
        <strain evidence="1">GKU 128</strain>
    </source>
</reference>
<protein>
    <submittedName>
        <fullName evidence="1">Uncharacterized protein</fullName>
    </submittedName>
</protein>
<sequence>MLTKNQPRPLTARQRTTLERGKRTLLTTVRTNPDCTAVAYGFRRRGGAVTGEPVVIVSVARKLPRDQVPAGRLVPGTVTVGGEQHGVDVIQAARFELSGSAAASASAKAAAVDPIGDVIRPVRPGCMITNNPTTAAGTAGCVVIDKTDGTLCLLTAGIALGSRTGAGPGGQVLQPNGQNFIGKIKRITTLRTDRVNTVDAALVELPGQIGATELIALDLMAPLTPAHKIVGLHLYTASDGSALYMRIERVLQEMNVQLLNCPNTDVIGQSTFGANVEKVGAASRYTSSVIVGMGATPVQIGDTYYNFDDLVQVDNGFVLAGDQGAAVLLGGNGNVRVPSDG</sequence>
<comment type="caution">
    <text evidence="1">The sequence shown here is derived from an EMBL/GenBank/DDBJ whole genome shotgun (WGS) entry which is preliminary data.</text>
</comment>
<evidence type="ECO:0000313" key="2">
    <source>
        <dbReference type="Proteomes" id="UP000669179"/>
    </source>
</evidence>
<gene>
    <name evidence="1" type="ORF">J4573_04490</name>
</gene>
<accession>A0A939P6E6</accession>
<dbReference type="Proteomes" id="UP000669179">
    <property type="component" value="Unassembled WGS sequence"/>
</dbReference>
<dbReference type="EMBL" id="JAGEOJ010000002">
    <property type="protein sequence ID" value="MBO2446336.1"/>
    <property type="molecule type" value="Genomic_DNA"/>
</dbReference>
<organism evidence="1 2">
    <name type="scientific">Actinomadura barringtoniae</name>
    <dbReference type="NCBI Taxonomy" id="1427535"/>
    <lineage>
        <taxon>Bacteria</taxon>
        <taxon>Bacillati</taxon>
        <taxon>Actinomycetota</taxon>
        <taxon>Actinomycetes</taxon>
        <taxon>Streptosporangiales</taxon>
        <taxon>Thermomonosporaceae</taxon>
        <taxon>Actinomadura</taxon>
    </lineage>
</organism>
<name>A0A939P6E6_9ACTN</name>
<evidence type="ECO:0000313" key="1">
    <source>
        <dbReference type="EMBL" id="MBO2446336.1"/>
    </source>
</evidence>
<keyword evidence="2" id="KW-1185">Reference proteome</keyword>
<dbReference type="AlphaFoldDB" id="A0A939P6E6"/>